<keyword evidence="9" id="KW-1185">Reference proteome</keyword>
<evidence type="ECO:0000256" key="1">
    <source>
        <dbReference type="ARBA" id="ARBA00004141"/>
    </source>
</evidence>
<feature type="transmembrane region" description="Helical" evidence="6">
    <location>
        <begin position="242"/>
        <end position="263"/>
    </location>
</feature>
<dbReference type="CDD" id="cd17323">
    <property type="entry name" value="MFS_Tpo1_MDR_like"/>
    <property type="match status" value="1"/>
</dbReference>
<dbReference type="FunFam" id="1.20.1250.20:FF:000011">
    <property type="entry name" value="MFS multidrug transporter, putative"/>
    <property type="match status" value="1"/>
</dbReference>
<feature type="transmembrane region" description="Helical" evidence="6">
    <location>
        <begin position="480"/>
        <end position="498"/>
    </location>
</feature>
<feature type="transmembrane region" description="Helical" evidence="6">
    <location>
        <begin position="108"/>
        <end position="130"/>
    </location>
</feature>
<dbReference type="InParanoid" id="A0A136IZ85"/>
<dbReference type="OrthoDB" id="3365399at2759"/>
<dbReference type="PANTHER" id="PTHR23502:SF12">
    <property type="entry name" value="MULTIDRUG TRANSPORTER, PUTATIVE (AFU_ORTHOLOGUE AFUA_1G06440)-RELATED"/>
    <property type="match status" value="1"/>
</dbReference>
<feature type="transmembrane region" description="Helical" evidence="6">
    <location>
        <begin position="150"/>
        <end position="169"/>
    </location>
</feature>
<feature type="transmembrane region" description="Helical" evidence="6">
    <location>
        <begin position="208"/>
        <end position="230"/>
    </location>
</feature>
<dbReference type="PANTHER" id="PTHR23502">
    <property type="entry name" value="MAJOR FACILITATOR SUPERFAMILY"/>
    <property type="match status" value="1"/>
</dbReference>
<feature type="transmembrane region" description="Helical" evidence="6">
    <location>
        <begin position="449"/>
        <end position="473"/>
    </location>
</feature>
<dbReference type="PROSITE" id="PS50850">
    <property type="entry name" value="MFS"/>
    <property type="match status" value="1"/>
</dbReference>
<keyword evidence="2 6" id="KW-0812">Transmembrane</keyword>
<feature type="compositionally biased region" description="Low complexity" evidence="5">
    <location>
        <begin position="567"/>
        <end position="581"/>
    </location>
</feature>
<dbReference type="EMBL" id="KQ964253">
    <property type="protein sequence ID" value="KXJ90242.1"/>
    <property type="molecule type" value="Genomic_DNA"/>
</dbReference>
<feature type="region of interest" description="Disordered" evidence="5">
    <location>
        <begin position="1"/>
        <end position="57"/>
    </location>
</feature>
<feature type="transmembrane region" description="Helical" evidence="6">
    <location>
        <begin position="269"/>
        <end position="288"/>
    </location>
</feature>
<evidence type="ECO:0000259" key="7">
    <source>
        <dbReference type="PROSITE" id="PS50850"/>
    </source>
</evidence>
<dbReference type="InterPro" id="IPR036259">
    <property type="entry name" value="MFS_trans_sf"/>
</dbReference>
<dbReference type="Gene3D" id="1.20.1250.20">
    <property type="entry name" value="MFS general substrate transporter like domains"/>
    <property type="match status" value="1"/>
</dbReference>
<evidence type="ECO:0000256" key="6">
    <source>
        <dbReference type="SAM" id="Phobius"/>
    </source>
</evidence>
<proteinExistence type="predicted"/>
<evidence type="ECO:0000313" key="8">
    <source>
        <dbReference type="EMBL" id="KXJ90242.1"/>
    </source>
</evidence>
<dbReference type="AlphaFoldDB" id="A0A136IZ85"/>
<feature type="domain" description="Major facilitator superfamily (MFS) profile" evidence="7">
    <location>
        <begin position="114"/>
        <end position="543"/>
    </location>
</feature>
<evidence type="ECO:0000256" key="3">
    <source>
        <dbReference type="ARBA" id="ARBA00022989"/>
    </source>
</evidence>
<feature type="transmembrane region" description="Helical" evidence="6">
    <location>
        <begin position="181"/>
        <end position="202"/>
    </location>
</feature>
<sequence length="643" mass="69674">MHNSVEAGPEAARDEKSNSQNASGAPELSKDESESVARPQEPRHSTTGSDTEDTRDLSDLEHVPSRGAEAFQEITHIRTTTSIGSSASRPPDYEVVFEDDDNPKLWSIWYRAWVITSISFTTWAVVFYSTAYTAAIPGLMDEFGVRNPTVVTLGVTTYLLGLAVGSLLVAPASELYGRRPVYIVCMTCFTLLVIPCCVATSLAEIIVVRFFCAVFGSVMVSNAAGTVVDISTEEYRALVMSLWSIAPMNGPTTGPIIGGFVYQNLGWRWTNWLTLIFGAIGTACMIFTKETYAPTLLQKKAARMRKEEDDDRWWCRYDESVSPIELIKVSLLRPFVLAFTEPILWFFNIWISLTYGILYLCFVAYPIVFTQNRGWGPGIAGLSFVGIGVGIMICICGEPLWRKIINAHPKDPATGKVPPEATARVMIIGAIATAVGQLIFSWTCLPATIHWAIPIAAGVPFGLGNGLSFIYGANYLAGAYGIYAASALASNAVMRSAFGGTLPLAGPSMYAALTPQWAGTLLGLLEVCLIPIPIIFYKYGERIRAKSPAIKMLREDAEKNERRAARAQRNAARRQVAAQTAEGASDEKSGSKGLAGGGVVMGDEKRAASIRDVERGFAGADGVPREVSETTTTTDFGSDKPKP</sequence>
<evidence type="ECO:0000256" key="5">
    <source>
        <dbReference type="SAM" id="MobiDB-lite"/>
    </source>
</evidence>
<dbReference type="Proteomes" id="UP000070501">
    <property type="component" value="Unassembled WGS sequence"/>
</dbReference>
<feature type="compositionally biased region" description="Basic and acidic residues" evidence="5">
    <location>
        <begin position="28"/>
        <end position="44"/>
    </location>
</feature>
<keyword evidence="4 6" id="KW-0472">Membrane</keyword>
<reference evidence="9" key="1">
    <citation type="submission" date="2016-02" db="EMBL/GenBank/DDBJ databases">
        <title>Draft genome sequence of Microdochium bolleyi, a fungal endophyte of beachgrass.</title>
        <authorList>
            <consortium name="DOE Joint Genome Institute"/>
            <person name="David A.S."/>
            <person name="May G."/>
            <person name="Haridas S."/>
            <person name="Lim J."/>
            <person name="Wang M."/>
            <person name="Labutti K."/>
            <person name="Lipzen A."/>
            <person name="Barry K."/>
            <person name="Grigoriev I.V."/>
        </authorList>
    </citation>
    <scope>NUCLEOTIDE SEQUENCE [LARGE SCALE GENOMIC DNA]</scope>
    <source>
        <strain evidence="9">J235TASD1</strain>
    </source>
</reference>
<feature type="transmembrane region" description="Helical" evidence="6">
    <location>
        <begin position="379"/>
        <end position="401"/>
    </location>
</feature>
<accession>A0A136IZ85</accession>
<keyword evidence="3 6" id="KW-1133">Transmembrane helix</keyword>
<gene>
    <name evidence="8" type="ORF">Micbo1qcDRAFT_120661</name>
</gene>
<feature type="transmembrane region" description="Helical" evidence="6">
    <location>
        <begin position="343"/>
        <end position="367"/>
    </location>
</feature>
<evidence type="ECO:0000256" key="2">
    <source>
        <dbReference type="ARBA" id="ARBA00022692"/>
    </source>
</evidence>
<comment type="subcellular location">
    <subcellularLocation>
        <location evidence="1">Membrane</location>
        <topology evidence="1">Multi-pass membrane protein</topology>
    </subcellularLocation>
</comment>
<dbReference type="GO" id="GO:0022857">
    <property type="term" value="F:transmembrane transporter activity"/>
    <property type="evidence" value="ECO:0007669"/>
    <property type="project" value="InterPro"/>
</dbReference>
<evidence type="ECO:0000256" key="4">
    <source>
        <dbReference type="ARBA" id="ARBA00023136"/>
    </source>
</evidence>
<dbReference type="SUPFAM" id="SSF103473">
    <property type="entry name" value="MFS general substrate transporter"/>
    <property type="match status" value="1"/>
</dbReference>
<name>A0A136IZ85_9PEZI</name>
<dbReference type="InterPro" id="IPR020846">
    <property type="entry name" value="MFS_dom"/>
</dbReference>
<dbReference type="Pfam" id="PF07690">
    <property type="entry name" value="MFS_1"/>
    <property type="match status" value="1"/>
</dbReference>
<dbReference type="InterPro" id="IPR011701">
    <property type="entry name" value="MFS"/>
</dbReference>
<organism evidence="8 9">
    <name type="scientific">Microdochium bolleyi</name>
    <dbReference type="NCBI Taxonomy" id="196109"/>
    <lineage>
        <taxon>Eukaryota</taxon>
        <taxon>Fungi</taxon>
        <taxon>Dikarya</taxon>
        <taxon>Ascomycota</taxon>
        <taxon>Pezizomycotina</taxon>
        <taxon>Sordariomycetes</taxon>
        <taxon>Xylariomycetidae</taxon>
        <taxon>Xylariales</taxon>
        <taxon>Microdochiaceae</taxon>
        <taxon>Microdochium</taxon>
    </lineage>
</organism>
<feature type="region of interest" description="Disordered" evidence="5">
    <location>
        <begin position="612"/>
        <end position="643"/>
    </location>
</feature>
<feature type="transmembrane region" description="Helical" evidence="6">
    <location>
        <begin position="421"/>
        <end position="443"/>
    </location>
</feature>
<evidence type="ECO:0000313" key="9">
    <source>
        <dbReference type="Proteomes" id="UP000070501"/>
    </source>
</evidence>
<protein>
    <submittedName>
        <fullName evidence="8">Major facilitator superfamily domain-containing protein</fullName>
    </submittedName>
</protein>
<feature type="region of interest" description="Disordered" evidence="5">
    <location>
        <begin position="561"/>
        <end position="599"/>
    </location>
</feature>
<dbReference type="GO" id="GO:0005886">
    <property type="term" value="C:plasma membrane"/>
    <property type="evidence" value="ECO:0007669"/>
    <property type="project" value="TreeGrafter"/>
</dbReference>
<feature type="transmembrane region" description="Helical" evidence="6">
    <location>
        <begin position="518"/>
        <end position="537"/>
    </location>
</feature>